<dbReference type="Pfam" id="PF18962">
    <property type="entry name" value="Por_Secre_tail"/>
    <property type="match status" value="1"/>
</dbReference>
<dbReference type="SUPFAM" id="SSF49299">
    <property type="entry name" value="PKD domain"/>
    <property type="match status" value="1"/>
</dbReference>
<evidence type="ECO:0000259" key="3">
    <source>
        <dbReference type="PROSITE" id="PS50093"/>
    </source>
</evidence>
<keyword evidence="1 2" id="KW-0732">Signal</keyword>
<dbReference type="InterPro" id="IPR013783">
    <property type="entry name" value="Ig-like_fold"/>
</dbReference>
<dbReference type="InterPro" id="IPR038653">
    <property type="entry name" value="Put_CMD_sf"/>
</dbReference>
<dbReference type="InterPro" id="IPR035986">
    <property type="entry name" value="PKD_dom_sf"/>
</dbReference>
<dbReference type="Pfam" id="PF18911">
    <property type="entry name" value="PKD_4"/>
    <property type="match status" value="1"/>
</dbReference>
<evidence type="ECO:0000313" key="5">
    <source>
        <dbReference type="Proteomes" id="UP000652681"/>
    </source>
</evidence>
<reference evidence="4" key="1">
    <citation type="submission" date="2020-09" db="EMBL/GenBank/DDBJ databases">
        <title>Taishania pollutisoli gen. nov., sp. nov., Isolated from Tetrabromobisphenol A-Contaminated Soil.</title>
        <authorList>
            <person name="Chen Q."/>
        </authorList>
    </citation>
    <scope>NUCLEOTIDE SEQUENCE</scope>
    <source>
        <strain evidence="4">CZZ-1</strain>
    </source>
</reference>
<protein>
    <submittedName>
        <fullName evidence="4">T9SS type A sorting domain-containing protein</fullName>
    </submittedName>
</protein>
<gene>
    <name evidence="4" type="ORF">H9Y05_02955</name>
</gene>
<dbReference type="InterPro" id="IPR000601">
    <property type="entry name" value="PKD_dom"/>
</dbReference>
<feature type="chain" id="PRO_5035302369" evidence="2">
    <location>
        <begin position="20"/>
        <end position="721"/>
    </location>
</feature>
<organism evidence="4 5">
    <name type="scientific">Taishania pollutisoli</name>
    <dbReference type="NCBI Taxonomy" id="2766479"/>
    <lineage>
        <taxon>Bacteria</taxon>
        <taxon>Pseudomonadati</taxon>
        <taxon>Bacteroidota</taxon>
        <taxon>Flavobacteriia</taxon>
        <taxon>Flavobacteriales</taxon>
        <taxon>Crocinitomicaceae</taxon>
        <taxon>Taishania</taxon>
    </lineage>
</organism>
<dbReference type="PROSITE" id="PS50093">
    <property type="entry name" value="PKD"/>
    <property type="match status" value="1"/>
</dbReference>
<dbReference type="Gene3D" id="2.60.120.890">
    <property type="entry name" value="BT2081, beta-jelly-roll domain"/>
    <property type="match status" value="1"/>
</dbReference>
<proteinExistence type="predicted"/>
<dbReference type="AlphaFoldDB" id="A0A8J6TWS6"/>
<dbReference type="InterPro" id="IPR022409">
    <property type="entry name" value="PKD/Chitinase_dom"/>
</dbReference>
<dbReference type="Gene3D" id="2.60.40.10">
    <property type="entry name" value="Immunoglobulins"/>
    <property type="match status" value="1"/>
</dbReference>
<feature type="domain" description="PKD" evidence="3">
    <location>
        <begin position="234"/>
        <end position="314"/>
    </location>
</feature>
<accession>A0A8J6TWS6</accession>
<evidence type="ECO:0000256" key="1">
    <source>
        <dbReference type="ARBA" id="ARBA00022729"/>
    </source>
</evidence>
<evidence type="ECO:0000256" key="2">
    <source>
        <dbReference type="SAM" id="SignalP"/>
    </source>
</evidence>
<dbReference type="SMART" id="SM00089">
    <property type="entry name" value="PKD"/>
    <property type="match status" value="1"/>
</dbReference>
<comment type="caution">
    <text evidence="4">The sequence shown here is derived from an EMBL/GenBank/DDBJ whole genome shotgun (WGS) entry which is preliminary data.</text>
</comment>
<sequence length="721" mass="74818">MKKIITMAMAITTSIAVNAQTQIGNSGFENWESVSGGSEPVNWNSFLTASGGLATFAANQIEETTDVRPGSAGSKSARIWSRSVLGVVANGNVTLGRINMGSSSPSDASNYNKSIIGNTTFSEAMPHIPDSIVFWVKFTPNGHNQNARMKATIHDNYEYRDPEDAASTSHVVASAIVNFPNTGGQWVRKSVPFNYTGPATSVNYLLVTFTTNQTPGGGASNDQLWIDDVELIYNPANFNTSATTVCTGSTITYTNTTTLTNPTYAWSFPGGTPATSNVANPTVTYNTPGTYNVTLTVSNQWGSKTVTKTNHVAVNAIPNPAFNYDQATYCSNLDNPVPTTSGTGTFSSSPAGLTFANTATGEINLAASTAGTYTVTHTTSGACSSTATNTVTIFQGADASFSYPTNTICILGGDQTPSVTEAGGTFSAEPTGLTFVNASTGEIDVDGSTPGTYAVSYVRGGGCPDTVTVNITLTDTPDATFSYSNAAFCLNANDASPIYVAGANAGVFSSTIGLNINSNTGTIDISESTPGTYTVTNDIAAVGACPAASHSFDVTINDLPVVSFTLADDTICTGSPAFSLSGGSPAGGTYSGTGVGANIFNPAAFQAGTVTVITYTYTNTSTSCSNSATDIISIDACLSIEETEAIEPVSVFPNPTNGLLKVDNIQSSAFYTVISISGQVIESGEISSHSNTIDMTHMQNGVYLLRLQQGENTQTVRVVKQ</sequence>
<dbReference type="NCBIfam" id="TIGR04183">
    <property type="entry name" value="Por_Secre_tail"/>
    <property type="match status" value="1"/>
</dbReference>
<dbReference type="EMBL" id="JACVEL010000001">
    <property type="protein sequence ID" value="MBC9811426.1"/>
    <property type="molecule type" value="Genomic_DNA"/>
</dbReference>
<keyword evidence="5" id="KW-1185">Reference proteome</keyword>
<evidence type="ECO:0000313" key="4">
    <source>
        <dbReference type="EMBL" id="MBC9811426.1"/>
    </source>
</evidence>
<feature type="signal peptide" evidence="2">
    <location>
        <begin position="1"/>
        <end position="19"/>
    </location>
</feature>
<dbReference type="RefSeq" id="WP_216713452.1">
    <property type="nucleotide sequence ID" value="NZ_JACVEL010000001.1"/>
</dbReference>
<dbReference type="CDD" id="cd00146">
    <property type="entry name" value="PKD"/>
    <property type="match status" value="1"/>
</dbReference>
<name>A0A8J6TWS6_9FLAO</name>
<dbReference type="InterPro" id="IPR026444">
    <property type="entry name" value="Secre_tail"/>
</dbReference>
<dbReference type="Proteomes" id="UP000652681">
    <property type="component" value="Unassembled WGS sequence"/>
</dbReference>